<gene>
    <name evidence="1" type="ORF">F4V44_19550</name>
</gene>
<protein>
    <submittedName>
        <fullName evidence="1">Uncharacterized protein</fullName>
    </submittedName>
</protein>
<name>A0A5J5HGZ7_9BACI</name>
<evidence type="ECO:0000313" key="2">
    <source>
        <dbReference type="Proteomes" id="UP000326671"/>
    </source>
</evidence>
<dbReference type="OrthoDB" id="2967966at2"/>
<dbReference type="EMBL" id="VYKL01000031">
    <property type="protein sequence ID" value="KAA9019541.1"/>
    <property type="molecule type" value="Genomic_DNA"/>
</dbReference>
<accession>A0A5J5HGZ7</accession>
<sequence length="158" mass="17928">MSIPRSTMKNSDPFIMTQIQVNQAIAAFFEKKGCTVKFARNGTDVDLIAELKSCRFLIESRGNQAVNQMGTDRIFDSSQIGIHLAEQLEQIMRFQQQYNYSNTLFYILGNPDIPRLRYRVGKISKGLDKLGIIQAWVQPNGKVSLEGEKSILLNNLLQ</sequence>
<reference evidence="1 2" key="1">
    <citation type="submission" date="2019-09" db="EMBL/GenBank/DDBJ databases">
        <title>Whole genome sequences of isolates from the Mars Exploration Rovers.</title>
        <authorList>
            <person name="Seuylemezian A."/>
            <person name="Vaishampayan P."/>
        </authorList>
    </citation>
    <scope>NUCLEOTIDE SEQUENCE [LARGE SCALE GENOMIC DNA]</scope>
    <source>
        <strain evidence="1 2">MER_TA_151</strain>
    </source>
</reference>
<comment type="caution">
    <text evidence="1">The sequence shown here is derived from an EMBL/GenBank/DDBJ whole genome shotgun (WGS) entry which is preliminary data.</text>
</comment>
<keyword evidence="2" id="KW-1185">Reference proteome</keyword>
<evidence type="ECO:0000313" key="1">
    <source>
        <dbReference type="EMBL" id="KAA9019541.1"/>
    </source>
</evidence>
<proteinExistence type="predicted"/>
<dbReference type="AlphaFoldDB" id="A0A5J5HGZ7"/>
<dbReference type="RefSeq" id="WP_150441698.1">
    <property type="nucleotide sequence ID" value="NZ_VYKL01000031.1"/>
</dbReference>
<dbReference type="Proteomes" id="UP000326671">
    <property type="component" value="Unassembled WGS sequence"/>
</dbReference>
<organism evidence="1 2">
    <name type="scientific">Niallia endozanthoxylica</name>
    <dbReference type="NCBI Taxonomy" id="2036016"/>
    <lineage>
        <taxon>Bacteria</taxon>
        <taxon>Bacillati</taxon>
        <taxon>Bacillota</taxon>
        <taxon>Bacilli</taxon>
        <taxon>Bacillales</taxon>
        <taxon>Bacillaceae</taxon>
        <taxon>Niallia</taxon>
    </lineage>
</organism>